<evidence type="ECO:0000313" key="4">
    <source>
        <dbReference type="Proteomes" id="UP000215914"/>
    </source>
</evidence>
<evidence type="ECO:0000313" key="3">
    <source>
        <dbReference type="EMBL" id="OTG02659.1"/>
    </source>
</evidence>
<sequence>MCGRQLLGLDGSFMKGPFPGQILSAVAIDANNGIYPVAYALVEAETCSAWTWFLECLGHDLDLSSNSNFTFISDRQKGIIPTCYTQCIS</sequence>
<reference evidence="2 4" key="1">
    <citation type="journal article" date="2017" name="Nature">
        <title>The sunflower genome provides insights into oil metabolism, flowering and Asterid evolution.</title>
        <authorList>
            <person name="Badouin H."/>
            <person name="Gouzy J."/>
            <person name="Grassa C.J."/>
            <person name="Murat F."/>
            <person name="Staton S.E."/>
            <person name="Cottret L."/>
            <person name="Lelandais-Briere C."/>
            <person name="Owens G.L."/>
            <person name="Carrere S."/>
            <person name="Mayjonade B."/>
            <person name="Legrand L."/>
            <person name="Gill N."/>
            <person name="Kane N.C."/>
            <person name="Bowers J.E."/>
            <person name="Hubner S."/>
            <person name="Bellec A."/>
            <person name="Berard A."/>
            <person name="Berges H."/>
            <person name="Blanchet N."/>
            <person name="Boniface M.C."/>
            <person name="Brunel D."/>
            <person name="Catrice O."/>
            <person name="Chaidir N."/>
            <person name="Claudel C."/>
            <person name="Donnadieu C."/>
            <person name="Faraut T."/>
            <person name="Fievet G."/>
            <person name="Helmstetter N."/>
            <person name="King M."/>
            <person name="Knapp S.J."/>
            <person name="Lai Z."/>
            <person name="Le Paslier M.C."/>
            <person name="Lippi Y."/>
            <person name="Lorenzon L."/>
            <person name="Mandel J.R."/>
            <person name="Marage G."/>
            <person name="Marchand G."/>
            <person name="Marquand E."/>
            <person name="Bret-Mestries E."/>
            <person name="Morien E."/>
            <person name="Nambeesan S."/>
            <person name="Nguyen T."/>
            <person name="Pegot-Espagnet P."/>
            <person name="Pouilly N."/>
            <person name="Raftis F."/>
            <person name="Sallet E."/>
            <person name="Schiex T."/>
            <person name="Thomas J."/>
            <person name="Vandecasteele C."/>
            <person name="Vares D."/>
            <person name="Vear F."/>
            <person name="Vautrin S."/>
            <person name="Crespi M."/>
            <person name="Mangin B."/>
            <person name="Burke J.M."/>
            <person name="Salse J."/>
            <person name="Munos S."/>
            <person name="Vincourt P."/>
            <person name="Rieseberg L.H."/>
            <person name="Langlade N.B."/>
        </authorList>
    </citation>
    <scope>NUCLEOTIDE SEQUENCE [LARGE SCALE GENOMIC DNA]</scope>
    <source>
        <strain evidence="4">cv. SF193</strain>
        <tissue evidence="2">Leaves</tissue>
    </source>
</reference>
<dbReference type="EMBL" id="CM007902">
    <property type="protein sequence ID" value="OTG02659.1"/>
    <property type="molecule type" value="Genomic_DNA"/>
</dbReference>
<proteinExistence type="predicted"/>
<dbReference type="Gramene" id="mRNA:HanXRQr2_Chr13g0603491">
    <property type="protein sequence ID" value="mRNA:HanXRQr2_Chr13g0603491"/>
    <property type="gene ID" value="HanXRQr2_Chr13g0603491"/>
</dbReference>
<dbReference type="PANTHER" id="PTHR31973">
    <property type="entry name" value="POLYPROTEIN, PUTATIVE-RELATED"/>
    <property type="match status" value="1"/>
</dbReference>
<keyword evidence="4" id="KW-1185">Reference proteome</keyword>
<evidence type="ECO:0000313" key="2">
    <source>
        <dbReference type="EMBL" id="KAF5774681.1"/>
    </source>
</evidence>
<feature type="domain" description="MULE transposase" evidence="1">
    <location>
        <begin position="7"/>
        <end position="80"/>
    </location>
</feature>
<dbReference type="Proteomes" id="UP000215914">
    <property type="component" value="Chromosome 13"/>
</dbReference>
<reference evidence="3" key="2">
    <citation type="submission" date="2017-02" db="EMBL/GenBank/DDBJ databases">
        <title>Sunflower complete genome.</title>
        <authorList>
            <person name="Langlade N."/>
            <person name="Munos S."/>
        </authorList>
    </citation>
    <scope>NUCLEOTIDE SEQUENCE [LARGE SCALE GENOMIC DNA]</scope>
    <source>
        <tissue evidence="3">Leaves</tissue>
    </source>
</reference>
<name>A0A251SVL4_HELAN</name>
<evidence type="ECO:0000259" key="1">
    <source>
        <dbReference type="Pfam" id="PF10551"/>
    </source>
</evidence>
<dbReference type="InParanoid" id="A0A251SVL4"/>
<accession>A0A251SVL4</accession>
<protein>
    <submittedName>
        <fullName evidence="2 3">MULE transposase domain-containing protein</fullName>
    </submittedName>
</protein>
<organism evidence="3 4">
    <name type="scientific">Helianthus annuus</name>
    <name type="common">Common sunflower</name>
    <dbReference type="NCBI Taxonomy" id="4232"/>
    <lineage>
        <taxon>Eukaryota</taxon>
        <taxon>Viridiplantae</taxon>
        <taxon>Streptophyta</taxon>
        <taxon>Embryophyta</taxon>
        <taxon>Tracheophyta</taxon>
        <taxon>Spermatophyta</taxon>
        <taxon>Magnoliopsida</taxon>
        <taxon>eudicotyledons</taxon>
        <taxon>Gunneridae</taxon>
        <taxon>Pentapetalae</taxon>
        <taxon>asterids</taxon>
        <taxon>campanulids</taxon>
        <taxon>Asterales</taxon>
        <taxon>Asteraceae</taxon>
        <taxon>Asteroideae</taxon>
        <taxon>Heliantheae alliance</taxon>
        <taxon>Heliantheae</taxon>
        <taxon>Helianthus</taxon>
    </lineage>
</organism>
<reference evidence="2" key="3">
    <citation type="submission" date="2020-06" db="EMBL/GenBank/DDBJ databases">
        <title>Helianthus annuus Genome sequencing and assembly Release 2.</title>
        <authorList>
            <person name="Gouzy J."/>
            <person name="Langlade N."/>
            <person name="Munos S."/>
        </authorList>
    </citation>
    <scope>NUCLEOTIDE SEQUENCE</scope>
    <source>
        <tissue evidence="2">Leaves</tissue>
    </source>
</reference>
<gene>
    <name evidence="3" type="ORF">HannXRQ_Chr13g0415541</name>
    <name evidence="2" type="ORF">HanXRQr2_Chr13g0603491</name>
</gene>
<dbReference type="Pfam" id="PF10551">
    <property type="entry name" value="MULE"/>
    <property type="match status" value="1"/>
</dbReference>
<dbReference type="OMA" id="DWAIVEQ"/>
<dbReference type="AlphaFoldDB" id="A0A251SVL4"/>
<dbReference type="EMBL" id="MNCJ02000328">
    <property type="protein sequence ID" value="KAF5774681.1"/>
    <property type="molecule type" value="Genomic_DNA"/>
</dbReference>
<dbReference type="InterPro" id="IPR018289">
    <property type="entry name" value="MULE_transposase_dom"/>
</dbReference>
<dbReference type="PANTHER" id="PTHR31973:SF190">
    <property type="entry name" value="MULE TRANSPOSASE DOMAIN-CONTAINING PROTEIN"/>
    <property type="match status" value="1"/>
</dbReference>